<organism evidence="2 3">
    <name type="scientific">Polyrhizophydium stewartii</name>
    <dbReference type="NCBI Taxonomy" id="2732419"/>
    <lineage>
        <taxon>Eukaryota</taxon>
        <taxon>Fungi</taxon>
        <taxon>Fungi incertae sedis</taxon>
        <taxon>Chytridiomycota</taxon>
        <taxon>Chytridiomycota incertae sedis</taxon>
        <taxon>Chytridiomycetes</taxon>
        <taxon>Rhizophydiales</taxon>
        <taxon>Rhizophydiales incertae sedis</taxon>
        <taxon>Polyrhizophydium</taxon>
    </lineage>
</organism>
<name>A0ABR4NAR7_9FUNG</name>
<dbReference type="PROSITE" id="PS50206">
    <property type="entry name" value="RHODANESE_3"/>
    <property type="match status" value="1"/>
</dbReference>
<dbReference type="InterPro" id="IPR036873">
    <property type="entry name" value="Rhodanese-like_dom_sf"/>
</dbReference>
<dbReference type="PANTHER" id="PTHR44086">
    <property type="entry name" value="THIOSULFATE SULFURTRANSFERASE RDL2, MITOCHONDRIAL-RELATED"/>
    <property type="match status" value="1"/>
</dbReference>
<protein>
    <recommendedName>
        <fullName evidence="1">Rhodanese domain-containing protein</fullName>
    </recommendedName>
</protein>
<evidence type="ECO:0000313" key="2">
    <source>
        <dbReference type="EMBL" id="KAL2916628.1"/>
    </source>
</evidence>
<dbReference type="Proteomes" id="UP001527925">
    <property type="component" value="Unassembled WGS sequence"/>
</dbReference>
<dbReference type="EMBL" id="JADGIZ020000015">
    <property type="protein sequence ID" value="KAL2916628.1"/>
    <property type="molecule type" value="Genomic_DNA"/>
</dbReference>
<sequence length="163" mass="17967">MLARLARFAPVSAQRLSVRAFSASAVSRGLFADYVKSVKPNVKEITPSDLYARMSADPANGMPTSLHILDVRETYEWNEEYIPAAIYTGRGTLERDIEGVVPDPYDEVVVYCAGGVRSVLAADSLQKMGYKNVYSLAGGISGWKKAELPVTENFSTYSERVKY</sequence>
<dbReference type="Pfam" id="PF00581">
    <property type="entry name" value="Rhodanese"/>
    <property type="match status" value="1"/>
</dbReference>
<accession>A0ABR4NAR7</accession>
<dbReference type="SUPFAM" id="SSF52821">
    <property type="entry name" value="Rhodanese/Cell cycle control phosphatase"/>
    <property type="match status" value="1"/>
</dbReference>
<feature type="domain" description="Rhodanese" evidence="1">
    <location>
        <begin position="66"/>
        <end position="152"/>
    </location>
</feature>
<evidence type="ECO:0000259" key="1">
    <source>
        <dbReference type="PROSITE" id="PS50206"/>
    </source>
</evidence>
<evidence type="ECO:0000313" key="3">
    <source>
        <dbReference type="Proteomes" id="UP001527925"/>
    </source>
</evidence>
<gene>
    <name evidence="2" type="ORF">HK105_203740</name>
</gene>
<dbReference type="SMART" id="SM00450">
    <property type="entry name" value="RHOD"/>
    <property type="match status" value="1"/>
</dbReference>
<dbReference type="PANTHER" id="PTHR44086:SF10">
    <property type="entry name" value="THIOSULFATE SULFURTRANSFERASE_RHODANESE-LIKE DOMAIN-CONTAINING PROTEIN 3"/>
    <property type="match status" value="1"/>
</dbReference>
<reference evidence="2 3" key="1">
    <citation type="submission" date="2023-09" db="EMBL/GenBank/DDBJ databases">
        <title>Pangenome analysis of Batrachochytrium dendrobatidis and related Chytrids.</title>
        <authorList>
            <person name="Yacoub M.N."/>
            <person name="Stajich J.E."/>
            <person name="James T.Y."/>
        </authorList>
    </citation>
    <scope>NUCLEOTIDE SEQUENCE [LARGE SCALE GENOMIC DNA]</scope>
    <source>
        <strain evidence="2 3">JEL0888</strain>
    </source>
</reference>
<dbReference type="CDD" id="cd00158">
    <property type="entry name" value="RHOD"/>
    <property type="match status" value="1"/>
</dbReference>
<dbReference type="InterPro" id="IPR001763">
    <property type="entry name" value="Rhodanese-like_dom"/>
</dbReference>
<comment type="caution">
    <text evidence="2">The sequence shown here is derived from an EMBL/GenBank/DDBJ whole genome shotgun (WGS) entry which is preliminary data.</text>
</comment>
<dbReference type="Gene3D" id="3.40.250.10">
    <property type="entry name" value="Rhodanese-like domain"/>
    <property type="match status" value="1"/>
</dbReference>
<proteinExistence type="predicted"/>
<keyword evidence="3" id="KW-1185">Reference proteome</keyword>